<proteinExistence type="predicted"/>
<feature type="transmembrane region" description="Helical" evidence="1">
    <location>
        <begin position="70"/>
        <end position="93"/>
    </location>
</feature>
<keyword evidence="3" id="KW-1185">Reference proteome</keyword>
<dbReference type="KEGG" id="clup:CLUP02_15091"/>
<reference evidence="2" key="1">
    <citation type="journal article" date="2021" name="Mol. Plant Microbe Interact.">
        <title>Complete Genome Sequence of the Plant-Pathogenic Fungus Colletotrichum lupini.</title>
        <authorList>
            <person name="Baroncelli R."/>
            <person name="Pensec F."/>
            <person name="Da Lio D."/>
            <person name="Boufleur T."/>
            <person name="Vicente I."/>
            <person name="Sarrocco S."/>
            <person name="Picot A."/>
            <person name="Baraldi E."/>
            <person name="Sukno S."/>
            <person name="Thon M."/>
            <person name="Le Floch G."/>
        </authorList>
    </citation>
    <scope>NUCLEOTIDE SEQUENCE</scope>
    <source>
        <strain evidence="2">IMI 504893</strain>
    </source>
</reference>
<dbReference type="Proteomes" id="UP000830671">
    <property type="component" value="Chromosome 8"/>
</dbReference>
<dbReference type="RefSeq" id="XP_049151161.1">
    <property type="nucleotide sequence ID" value="XM_049294015.1"/>
</dbReference>
<dbReference type="AlphaFoldDB" id="A0A9Q8T675"/>
<keyword evidence="1" id="KW-0812">Transmembrane</keyword>
<gene>
    <name evidence="2" type="ORF">CLUP02_15091</name>
</gene>
<keyword evidence="1" id="KW-1133">Transmembrane helix</keyword>
<organism evidence="2 3">
    <name type="scientific">Colletotrichum lupini</name>
    <dbReference type="NCBI Taxonomy" id="145971"/>
    <lineage>
        <taxon>Eukaryota</taxon>
        <taxon>Fungi</taxon>
        <taxon>Dikarya</taxon>
        <taxon>Ascomycota</taxon>
        <taxon>Pezizomycotina</taxon>
        <taxon>Sordariomycetes</taxon>
        <taxon>Hypocreomycetidae</taxon>
        <taxon>Glomerellales</taxon>
        <taxon>Glomerellaceae</taxon>
        <taxon>Colletotrichum</taxon>
        <taxon>Colletotrichum acutatum species complex</taxon>
    </lineage>
</organism>
<feature type="transmembrane region" description="Helical" evidence="1">
    <location>
        <begin position="105"/>
        <end position="127"/>
    </location>
</feature>
<evidence type="ECO:0000256" key="1">
    <source>
        <dbReference type="SAM" id="Phobius"/>
    </source>
</evidence>
<protein>
    <submittedName>
        <fullName evidence="2">Uncharacterized protein</fullName>
    </submittedName>
</protein>
<evidence type="ECO:0000313" key="3">
    <source>
        <dbReference type="Proteomes" id="UP000830671"/>
    </source>
</evidence>
<dbReference type="EMBL" id="CP019480">
    <property type="protein sequence ID" value="UQC89560.1"/>
    <property type="molecule type" value="Genomic_DNA"/>
</dbReference>
<sequence>MTILALSGTAGQGCWAAGTWFLCRQLACLLTCNVYNFTPARAFPLASSISFVEIRATFWRPAKVDLFTRLLTLGYSTLASPYSVTALFAIWSFGGEEAACLKPVIWPFLSQFVASYLCMIGIGLFCRPSNNERRVFLKLIRPLEVFLLTMSTLQLIGKMLSHARSVLIVPFGHHTPLKLARQIFSVRLCNPDLPVVGPVNSSDAIMLLALDVFFLIMVPGRTLFVWAGKREMNGSGPGNSQSWVIHSTSTPKVLGSFCIFLILGIRKQRSDRCYIFDKSWVFRSECSYERYLVKLDD</sequence>
<accession>A0A9Q8T675</accession>
<evidence type="ECO:0000313" key="2">
    <source>
        <dbReference type="EMBL" id="UQC89560.1"/>
    </source>
</evidence>
<dbReference type="GeneID" id="73349025"/>
<name>A0A9Q8T675_9PEZI</name>
<keyword evidence="1" id="KW-0472">Membrane</keyword>
<feature type="transmembrane region" description="Helical" evidence="1">
    <location>
        <begin position="204"/>
        <end position="227"/>
    </location>
</feature>